<name>A0A382NLR3_9ZZZZ</name>
<dbReference type="EMBL" id="UINC01100455">
    <property type="protein sequence ID" value="SVC60531.1"/>
    <property type="molecule type" value="Genomic_DNA"/>
</dbReference>
<reference evidence="1" key="1">
    <citation type="submission" date="2018-05" db="EMBL/GenBank/DDBJ databases">
        <authorList>
            <person name="Lanie J.A."/>
            <person name="Ng W.-L."/>
            <person name="Kazmierczak K.M."/>
            <person name="Andrzejewski T.M."/>
            <person name="Davidsen T.M."/>
            <person name="Wayne K.J."/>
            <person name="Tettelin H."/>
            <person name="Glass J.I."/>
            <person name="Rusch D."/>
            <person name="Podicherti R."/>
            <person name="Tsui H.-C.T."/>
            <person name="Winkler M.E."/>
        </authorList>
    </citation>
    <scope>NUCLEOTIDE SEQUENCE</scope>
</reference>
<sequence length="77" mass="8436">MTREQIAEAHVIKRGVACRHRQNPGGPMVYLTRRLVESAKRSPILLTGSSGYLGTELSEQLRLAGVEFTGVDREPGS</sequence>
<evidence type="ECO:0000313" key="1">
    <source>
        <dbReference type="EMBL" id="SVC60531.1"/>
    </source>
</evidence>
<gene>
    <name evidence="1" type="ORF">METZ01_LOCUS313385</name>
</gene>
<accession>A0A382NLR3</accession>
<organism evidence="1">
    <name type="scientific">marine metagenome</name>
    <dbReference type="NCBI Taxonomy" id="408172"/>
    <lineage>
        <taxon>unclassified sequences</taxon>
        <taxon>metagenomes</taxon>
        <taxon>ecological metagenomes</taxon>
    </lineage>
</organism>
<dbReference type="InterPro" id="IPR036291">
    <property type="entry name" value="NAD(P)-bd_dom_sf"/>
</dbReference>
<dbReference type="SUPFAM" id="SSF51735">
    <property type="entry name" value="NAD(P)-binding Rossmann-fold domains"/>
    <property type="match status" value="1"/>
</dbReference>
<protein>
    <submittedName>
        <fullName evidence="1">Uncharacterized protein</fullName>
    </submittedName>
</protein>
<proteinExistence type="predicted"/>
<dbReference type="AlphaFoldDB" id="A0A382NLR3"/>
<feature type="non-terminal residue" evidence="1">
    <location>
        <position position="77"/>
    </location>
</feature>